<feature type="chain" id="PRO_5044261919" description="Glutathione hydrolase" evidence="4">
    <location>
        <begin position="22"/>
        <end position="579"/>
    </location>
</feature>
<comment type="catalytic activity">
    <reaction evidence="3">
        <text>glutathione + H2O = L-cysteinylglycine + L-glutamate</text>
        <dbReference type="Rhea" id="RHEA:28807"/>
        <dbReference type="ChEBI" id="CHEBI:15377"/>
        <dbReference type="ChEBI" id="CHEBI:29985"/>
        <dbReference type="ChEBI" id="CHEBI:57925"/>
        <dbReference type="ChEBI" id="CHEBI:61694"/>
        <dbReference type="EC" id="3.4.19.13"/>
    </reaction>
</comment>
<dbReference type="AlphaFoldDB" id="A0AB38MYJ5"/>
<evidence type="ECO:0000256" key="4">
    <source>
        <dbReference type="SAM" id="SignalP"/>
    </source>
</evidence>
<sequence>MLENRLRLSLVALLAAAGASPSPKSPLPWFEAGKSGAIVSENNHCSNVGLQLLGEGGSAADAIIGYHNLVCEHDLRLSQWYANFQRHYDGIGGGGFALIKEESGDYKFLDFRETAPAASNKTMFIDNPHNSTIGGLAVGVPGEIRGLEYLHSNYGRLPWSRPFEIAAEVAEGFTIEQDLSAKIKSSDASYGFLREDPLWSEVYAPEGKVLSLGDTVSNKKLVDTYRKIGNEGPDTFYTGEIADNIIKAIQNSGGIMTHDDLKNYEILERDVLSADFDEYTVYSTSAPSSGAVVLSALNTLQHFDEEIWRNDNHTAQALVESMKFAYGIRGQLADPNYVKNVSDIQASAITKEAGEAFYNRISLDKTHEPDYYTVEPQELVEAGTSHLLAIDGTGLVISLTTTVNTIFASHVMTENGLVLNNEMDDFSTKGESNSFGLTASSVNFPEPGKRPQSSISPGIVEDKDGNVVLVFGSAGGSQIPTANIQTVVNFIKKGLPVEEAIGAPRLHNQLLPAKTVLEYAGEFTRGYSNSTAQYLIDIGHNVTFTSPGGSTACALSRSEDGSYVAGPETRLFNSGGNSI</sequence>
<keyword evidence="4" id="KW-0732">Signal</keyword>
<protein>
    <recommendedName>
        <fullName evidence="3">Glutathione hydrolase</fullName>
        <ecNumber evidence="3">2.3.2.2</ecNumber>
        <ecNumber evidence="3">3.4.19.13</ecNumber>
    </recommendedName>
    <alternativeName>
        <fullName evidence="3">Gamma-glutamyltransferase</fullName>
    </alternativeName>
    <alternativeName>
        <fullName evidence="3">Gamma-glutamyltranspeptidase</fullName>
    </alternativeName>
</protein>
<keyword evidence="3" id="KW-0808">Transferase</keyword>
<evidence type="ECO:0000256" key="2">
    <source>
        <dbReference type="PIRSR" id="PIRSR600101-2"/>
    </source>
</evidence>
<keyword evidence="3" id="KW-0012">Acyltransferase</keyword>
<evidence type="ECO:0000256" key="3">
    <source>
        <dbReference type="RuleBase" id="RU368068"/>
    </source>
</evidence>
<comment type="function">
    <text evidence="3">Cleaves the gamma-glutamyl peptide bond of glutathione and glutathione conjugates.</text>
</comment>
<organism evidence="5 6">
    <name type="scientific">Wallemia mellicola</name>
    <dbReference type="NCBI Taxonomy" id="1708541"/>
    <lineage>
        <taxon>Eukaryota</taxon>
        <taxon>Fungi</taxon>
        <taxon>Dikarya</taxon>
        <taxon>Basidiomycota</taxon>
        <taxon>Wallemiomycotina</taxon>
        <taxon>Wallemiomycetes</taxon>
        <taxon>Wallemiales</taxon>
        <taxon>Wallemiaceae</taxon>
        <taxon>Wallemia</taxon>
    </lineage>
</organism>
<dbReference type="Gene3D" id="3.60.20.40">
    <property type="match status" value="1"/>
</dbReference>
<dbReference type="InterPro" id="IPR043138">
    <property type="entry name" value="GGT_lsub"/>
</dbReference>
<dbReference type="SUPFAM" id="SSF56235">
    <property type="entry name" value="N-terminal nucleophile aminohydrolases (Ntn hydrolases)"/>
    <property type="match status" value="1"/>
</dbReference>
<dbReference type="Pfam" id="PF01019">
    <property type="entry name" value="G_glu_transpept"/>
    <property type="match status" value="1"/>
</dbReference>
<feature type="binding site" evidence="2">
    <location>
        <position position="425"/>
    </location>
    <ligand>
        <name>L-glutamate</name>
        <dbReference type="ChEBI" id="CHEBI:29985"/>
    </ligand>
</feature>
<comment type="pathway">
    <text evidence="3">Sulfur metabolism; glutathione metabolism.</text>
</comment>
<dbReference type="InterPro" id="IPR029055">
    <property type="entry name" value="Ntn_hydrolases_N"/>
</dbReference>
<comment type="catalytic activity">
    <reaction evidence="3">
        <text>an N-terminal (5-L-glutamyl)-[peptide] + an alpha-amino acid = 5-L-glutamyl amino acid + an N-terminal L-alpha-aminoacyl-[peptide]</text>
        <dbReference type="Rhea" id="RHEA:23904"/>
        <dbReference type="Rhea" id="RHEA-COMP:9780"/>
        <dbReference type="Rhea" id="RHEA-COMP:9795"/>
        <dbReference type="ChEBI" id="CHEBI:77644"/>
        <dbReference type="ChEBI" id="CHEBI:78597"/>
        <dbReference type="ChEBI" id="CHEBI:78599"/>
        <dbReference type="ChEBI" id="CHEBI:78608"/>
        <dbReference type="EC" id="2.3.2.2"/>
    </reaction>
</comment>
<dbReference type="EC" id="3.4.19.13" evidence="3"/>
<dbReference type="PANTHER" id="PTHR11686">
    <property type="entry name" value="GAMMA GLUTAMYL TRANSPEPTIDASE"/>
    <property type="match status" value="1"/>
</dbReference>
<dbReference type="GO" id="GO:0103068">
    <property type="term" value="F:leukotriene C4 gamma-glutamyl transferase activity"/>
    <property type="evidence" value="ECO:0007669"/>
    <property type="project" value="UniProtKB-EC"/>
</dbReference>
<feature type="binding site" evidence="2">
    <location>
        <begin position="402"/>
        <end position="404"/>
    </location>
    <ligand>
        <name>L-glutamate</name>
        <dbReference type="ChEBI" id="CHEBI:29985"/>
    </ligand>
</feature>
<evidence type="ECO:0000313" key="5">
    <source>
        <dbReference type="EMBL" id="TIC70304.1"/>
    </source>
</evidence>
<comment type="catalytic activity">
    <reaction evidence="3">
        <text>an S-substituted glutathione + H2O = an S-substituted L-cysteinylglycine + L-glutamate</text>
        <dbReference type="Rhea" id="RHEA:59468"/>
        <dbReference type="ChEBI" id="CHEBI:15377"/>
        <dbReference type="ChEBI" id="CHEBI:29985"/>
        <dbReference type="ChEBI" id="CHEBI:90779"/>
        <dbReference type="ChEBI" id="CHEBI:143103"/>
        <dbReference type="EC" id="3.4.19.13"/>
    </reaction>
</comment>
<feature type="signal peptide" evidence="4">
    <location>
        <begin position="1"/>
        <end position="21"/>
    </location>
</feature>
<dbReference type="InterPro" id="IPR000101">
    <property type="entry name" value="GGT_peptidase"/>
</dbReference>
<dbReference type="Gene3D" id="1.10.246.130">
    <property type="match status" value="1"/>
</dbReference>
<dbReference type="PANTHER" id="PTHR11686:SF62">
    <property type="entry name" value="GLUTATHIONE HYDROLASE"/>
    <property type="match status" value="1"/>
</dbReference>
<dbReference type="EMBL" id="SPRW01000004">
    <property type="protein sequence ID" value="TIC70304.1"/>
    <property type="molecule type" value="Genomic_DNA"/>
</dbReference>
<feature type="binding site" evidence="2">
    <location>
        <position position="112"/>
    </location>
    <ligand>
        <name>L-glutamate</name>
        <dbReference type="ChEBI" id="CHEBI:29985"/>
    </ligand>
</feature>
<dbReference type="EC" id="2.3.2.2" evidence="3"/>
<evidence type="ECO:0000256" key="1">
    <source>
        <dbReference type="PIRSR" id="PIRSR600101-1"/>
    </source>
</evidence>
<accession>A0AB38MYJ5</accession>
<reference evidence="5 6" key="1">
    <citation type="submission" date="2019-03" db="EMBL/GenBank/DDBJ databases">
        <title>Sequencing 25 genomes of Wallemia mellicola.</title>
        <authorList>
            <person name="Gostincar C."/>
        </authorList>
    </citation>
    <scope>NUCLEOTIDE SEQUENCE [LARGE SCALE GENOMIC DNA]</scope>
    <source>
        <strain evidence="5 6">EXF-1274</strain>
    </source>
</reference>
<proteinExistence type="predicted"/>
<dbReference type="GO" id="GO:0036374">
    <property type="term" value="F:glutathione hydrolase activity"/>
    <property type="evidence" value="ECO:0007669"/>
    <property type="project" value="UniProtKB-UniRule"/>
</dbReference>
<name>A0AB38MYJ5_9BASI</name>
<feature type="binding site" evidence="2">
    <location>
        <position position="476"/>
    </location>
    <ligand>
        <name>L-glutamate</name>
        <dbReference type="ChEBI" id="CHEBI:29985"/>
    </ligand>
</feature>
<keyword evidence="3" id="KW-0378">Hydrolase</keyword>
<dbReference type="GO" id="GO:0006751">
    <property type="term" value="P:glutathione catabolic process"/>
    <property type="evidence" value="ECO:0007669"/>
    <property type="project" value="UniProtKB-UniRule"/>
</dbReference>
<evidence type="ECO:0000313" key="6">
    <source>
        <dbReference type="Proteomes" id="UP000309601"/>
    </source>
</evidence>
<feature type="binding site" evidence="2">
    <location>
        <begin position="453"/>
        <end position="454"/>
    </location>
    <ligand>
        <name>L-glutamate</name>
        <dbReference type="ChEBI" id="CHEBI:29985"/>
    </ligand>
</feature>
<comment type="caution">
    <text evidence="5">The sequence shown here is derived from an EMBL/GenBank/DDBJ whole genome shotgun (WGS) entry which is preliminary data.</text>
</comment>
<gene>
    <name evidence="5" type="ORF">E3Q02_00642</name>
</gene>
<dbReference type="PRINTS" id="PR01210">
    <property type="entry name" value="GGTRANSPTASE"/>
</dbReference>
<dbReference type="GO" id="GO:0005886">
    <property type="term" value="C:plasma membrane"/>
    <property type="evidence" value="ECO:0007669"/>
    <property type="project" value="TreeGrafter"/>
</dbReference>
<dbReference type="Proteomes" id="UP000309601">
    <property type="component" value="Unassembled WGS sequence"/>
</dbReference>
<feature type="active site" description="Nucleophile" evidence="1">
    <location>
        <position position="384"/>
    </location>
</feature>
<dbReference type="InterPro" id="IPR043137">
    <property type="entry name" value="GGT_ssub_C"/>
</dbReference>